<dbReference type="RefSeq" id="WP_120170145.1">
    <property type="nucleotide sequence ID" value="NZ_MCIB01000034.1"/>
</dbReference>
<organism evidence="11 12">
    <name type="scientific">Thermohalobacter berrensis</name>
    <dbReference type="NCBI Taxonomy" id="99594"/>
    <lineage>
        <taxon>Bacteria</taxon>
        <taxon>Bacillati</taxon>
        <taxon>Bacillota</taxon>
        <taxon>Tissierellia</taxon>
        <taxon>Tissierellales</taxon>
        <taxon>Thermohalobacteraceae</taxon>
        <taxon>Thermohalobacter</taxon>
    </lineage>
</organism>
<name>A0A419SZC5_9FIRM</name>
<dbReference type="AlphaFoldDB" id="A0A419SZC5"/>
<feature type="transmembrane region" description="Helical" evidence="10">
    <location>
        <begin position="66"/>
        <end position="86"/>
    </location>
</feature>
<evidence type="ECO:0000313" key="11">
    <source>
        <dbReference type="EMBL" id="RKD30617.1"/>
    </source>
</evidence>
<dbReference type="HAMAP" id="MF_00330">
    <property type="entry name" value="CbiN"/>
    <property type="match status" value="1"/>
</dbReference>
<keyword evidence="12" id="KW-1185">Reference proteome</keyword>
<dbReference type="OrthoDB" id="1551318at2"/>
<dbReference type="Pfam" id="PF02553">
    <property type="entry name" value="CbiN"/>
    <property type="match status" value="1"/>
</dbReference>
<keyword evidence="5 10" id="KW-0812">Transmembrane</keyword>
<comment type="subcellular location">
    <subcellularLocation>
        <location evidence="10">Cell membrane</location>
        <topology evidence="10">Multi-pass membrane protein</topology>
    </subcellularLocation>
</comment>
<dbReference type="PANTHER" id="PTHR38662:SF1">
    <property type="entry name" value="COBALT TRANSPORT PROTEIN CBIN"/>
    <property type="match status" value="1"/>
</dbReference>
<keyword evidence="6 10" id="KW-1133">Transmembrane helix</keyword>
<evidence type="ECO:0000256" key="6">
    <source>
        <dbReference type="ARBA" id="ARBA00022989"/>
    </source>
</evidence>
<evidence type="ECO:0000313" key="12">
    <source>
        <dbReference type="Proteomes" id="UP000284177"/>
    </source>
</evidence>
<keyword evidence="2 10" id="KW-0813">Transport</keyword>
<protein>
    <recommendedName>
        <fullName evidence="10">Cobalt transport protein CbiN</fullName>
    </recommendedName>
    <alternativeName>
        <fullName evidence="10">Energy-coupling factor transporter probable substrate-capture protein CbiN</fullName>
        <shortName evidence="10">ECF transporter S component CbiN</shortName>
    </alternativeName>
</protein>
<evidence type="ECO:0000256" key="4">
    <source>
        <dbReference type="ARBA" id="ARBA00022573"/>
    </source>
</evidence>
<keyword evidence="3 10" id="KW-1003">Cell membrane</keyword>
<evidence type="ECO:0000256" key="5">
    <source>
        <dbReference type="ARBA" id="ARBA00022692"/>
    </source>
</evidence>
<dbReference type="EMBL" id="MCIB01000034">
    <property type="protein sequence ID" value="RKD30617.1"/>
    <property type="molecule type" value="Genomic_DNA"/>
</dbReference>
<comment type="similarity">
    <text evidence="10">Belongs to the CbiN family.</text>
</comment>
<reference evidence="11 12" key="1">
    <citation type="submission" date="2016-08" db="EMBL/GenBank/DDBJ databases">
        <title>Novel Firmicutes and Novel Genomes.</title>
        <authorList>
            <person name="Poppleton D.I."/>
            <person name="Gribaldo S."/>
        </authorList>
    </citation>
    <scope>NUCLEOTIDE SEQUENCE [LARGE SCALE GENOMIC DNA]</scope>
    <source>
        <strain evidence="11 12">CTT3</strain>
    </source>
</reference>
<evidence type="ECO:0000256" key="7">
    <source>
        <dbReference type="ARBA" id="ARBA00023065"/>
    </source>
</evidence>
<proteinExistence type="inferred from homology"/>
<evidence type="ECO:0000256" key="2">
    <source>
        <dbReference type="ARBA" id="ARBA00022448"/>
    </source>
</evidence>
<evidence type="ECO:0000256" key="9">
    <source>
        <dbReference type="ARBA" id="ARBA00023285"/>
    </source>
</evidence>
<evidence type="ECO:0000256" key="3">
    <source>
        <dbReference type="ARBA" id="ARBA00022475"/>
    </source>
</evidence>
<dbReference type="InterPro" id="IPR003705">
    <property type="entry name" value="CbiN"/>
</dbReference>
<dbReference type="Proteomes" id="UP000284177">
    <property type="component" value="Unassembled WGS sequence"/>
</dbReference>
<evidence type="ECO:0000256" key="1">
    <source>
        <dbReference type="ARBA" id="ARBA00022426"/>
    </source>
</evidence>
<comment type="caution">
    <text evidence="10">Lacks conserved residue(s) required for the propagation of feature annotation.</text>
</comment>
<dbReference type="UniPathway" id="UPA00148"/>
<keyword evidence="8 10" id="KW-0472">Membrane</keyword>
<sequence length="96" mass="10584">MKVTTKNLILLFIGILVVLLPMILNGNAEFGGADGMAEVVINKVSPDYKPWFEPFWEPPSSEIESMLFAIQASIGTGIIAYIMGYLKGKKNSAYNR</sequence>
<gene>
    <name evidence="10" type="primary">cbiN</name>
    <name evidence="11" type="ORF">BET03_04570</name>
</gene>
<dbReference type="NCBIfam" id="TIGR01165">
    <property type="entry name" value="cbiN"/>
    <property type="match status" value="1"/>
</dbReference>
<dbReference type="NCBIfam" id="NF002780">
    <property type="entry name" value="PRK02898.1"/>
    <property type="match status" value="1"/>
</dbReference>
<keyword evidence="1 10" id="KW-0171">Cobalt transport</keyword>
<accession>A0A419SZC5</accession>
<keyword evidence="7 10" id="KW-0406">Ion transport</keyword>
<keyword evidence="4 10" id="KW-0169">Cobalamin biosynthesis</keyword>
<evidence type="ECO:0000256" key="10">
    <source>
        <dbReference type="HAMAP-Rule" id="MF_00330"/>
    </source>
</evidence>
<keyword evidence="9 10" id="KW-0170">Cobalt</keyword>
<dbReference type="PANTHER" id="PTHR38662">
    <property type="entry name" value="COBALT TRANSPORT PROTEIN CBIN"/>
    <property type="match status" value="1"/>
</dbReference>
<dbReference type="GO" id="GO:0005886">
    <property type="term" value="C:plasma membrane"/>
    <property type="evidence" value="ECO:0007669"/>
    <property type="project" value="UniProtKB-SubCell"/>
</dbReference>
<dbReference type="GO" id="GO:0015087">
    <property type="term" value="F:cobalt ion transmembrane transporter activity"/>
    <property type="evidence" value="ECO:0007669"/>
    <property type="project" value="UniProtKB-UniRule"/>
</dbReference>
<dbReference type="GO" id="GO:0009236">
    <property type="term" value="P:cobalamin biosynthetic process"/>
    <property type="evidence" value="ECO:0007669"/>
    <property type="project" value="UniProtKB-UniRule"/>
</dbReference>
<comment type="pathway">
    <text evidence="10">Cofactor biosynthesis; adenosylcobalamin biosynthesis.</text>
</comment>
<evidence type="ECO:0000256" key="8">
    <source>
        <dbReference type="ARBA" id="ARBA00023136"/>
    </source>
</evidence>
<comment type="function">
    <text evidence="10">Part of the energy-coupling factor (ECF) transporter complex CbiMNOQ involved in cobalt import.</text>
</comment>
<comment type="subunit">
    <text evidence="10">Forms an energy-coupling factor (ECF) transporter complex composed of an ATP-binding protein (A component, CbiO), a transmembrane protein (T component, CbiQ) and 2 possible substrate-capture proteins (S components, CbiM and CbiN) of unknown stoichimetry.</text>
</comment>
<comment type="caution">
    <text evidence="11">The sequence shown here is derived from an EMBL/GenBank/DDBJ whole genome shotgun (WGS) entry which is preliminary data.</text>
</comment>